<reference evidence="1 2" key="1">
    <citation type="journal article" date="2022" name="bioRxiv">
        <title>The genome of the oomycete Peronosclerospora sorghi, a cosmopolitan pathogen of maize and sorghum, is inflated with dispersed pseudogenes.</title>
        <authorList>
            <person name="Fletcher K."/>
            <person name="Martin F."/>
            <person name="Isakeit T."/>
            <person name="Cavanaugh K."/>
            <person name="Magill C."/>
            <person name="Michelmore R."/>
        </authorList>
    </citation>
    <scope>NUCLEOTIDE SEQUENCE [LARGE SCALE GENOMIC DNA]</scope>
    <source>
        <strain evidence="1">P6</strain>
    </source>
</reference>
<sequence length="419" mass="46977">MSLVESLPVGDFELSSTVIQTFEILIRHVQNAKTSIDLSAMYWNLLGEEDRKIYSELEMTKFGADQGRKLFFALRDAASRGVKIRILTTPGKGHSDMESLPSEVRLLVDKAPDNVYVRCWNGAEWYGSGILHQKIWIFDAQNVYVGSANMDWKSLTQVMEVGVILENLAPTSEVMQDFQRLFETWWAFASSDLLPAKTASYFSDKFQIQLQVPAWSLYLPEKERIEDPFAKAGLFAFGNISHQLQPKFITLDGAATAAKMFVAVAPSEATAAHSRAFDEDALIYTIRTAKSFICLSVMDFAPFSMYTPGPIHWPALTDALLAGIYSKPGLHVRLLISQWQHTSSQLLEALAILQKQGDSCKRMRARCSGRLEVKIFLVPGWQNTTSKDGKAALWPPYTRVNHAKYIVTDALGDIFDDIS</sequence>
<dbReference type="EMBL" id="CM047584">
    <property type="protein sequence ID" value="KAI9911268.1"/>
    <property type="molecule type" value="Genomic_DNA"/>
</dbReference>
<keyword evidence="2" id="KW-1185">Reference proteome</keyword>
<protein>
    <submittedName>
        <fullName evidence="1">Uncharacterized protein</fullName>
    </submittedName>
</protein>
<dbReference type="Proteomes" id="UP001163321">
    <property type="component" value="Chromosome 5"/>
</dbReference>
<accession>A0ACC0VZV7</accession>
<comment type="caution">
    <text evidence="1">The sequence shown here is derived from an EMBL/GenBank/DDBJ whole genome shotgun (WGS) entry which is preliminary data.</text>
</comment>
<gene>
    <name evidence="1" type="ORF">PsorP6_009910</name>
</gene>
<organism evidence="1 2">
    <name type="scientific">Peronosclerospora sorghi</name>
    <dbReference type="NCBI Taxonomy" id="230839"/>
    <lineage>
        <taxon>Eukaryota</taxon>
        <taxon>Sar</taxon>
        <taxon>Stramenopiles</taxon>
        <taxon>Oomycota</taxon>
        <taxon>Peronosporomycetes</taxon>
        <taxon>Peronosporales</taxon>
        <taxon>Peronosporaceae</taxon>
        <taxon>Peronosclerospora</taxon>
    </lineage>
</organism>
<name>A0ACC0VZV7_9STRA</name>
<evidence type="ECO:0000313" key="2">
    <source>
        <dbReference type="Proteomes" id="UP001163321"/>
    </source>
</evidence>
<proteinExistence type="predicted"/>
<evidence type="ECO:0000313" key="1">
    <source>
        <dbReference type="EMBL" id="KAI9911268.1"/>
    </source>
</evidence>